<evidence type="ECO:0000313" key="1">
    <source>
        <dbReference type="EMBL" id="CBN78104.1"/>
    </source>
</evidence>
<dbReference type="AlphaFoldDB" id="D8LU62"/>
<dbReference type="InParanoid" id="D8LU62"/>
<dbReference type="EMBL" id="FN649191">
    <property type="protein sequence ID" value="CBN78104.1"/>
    <property type="molecule type" value="Genomic_DNA"/>
</dbReference>
<reference evidence="1 2" key="1">
    <citation type="journal article" date="2010" name="Nature">
        <title>The Ectocarpus genome and the independent evolution of multicellularity in brown algae.</title>
        <authorList>
            <person name="Cock J.M."/>
            <person name="Sterck L."/>
            <person name="Rouze P."/>
            <person name="Scornet D."/>
            <person name="Allen A.E."/>
            <person name="Amoutzias G."/>
            <person name="Anthouard V."/>
            <person name="Artiguenave F."/>
            <person name="Aury J.M."/>
            <person name="Badger J.H."/>
            <person name="Beszteri B."/>
            <person name="Billiau K."/>
            <person name="Bonnet E."/>
            <person name="Bothwell J.H."/>
            <person name="Bowler C."/>
            <person name="Boyen C."/>
            <person name="Brownlee C."/>
            <person name="Carrano C.J."/>
            <person name="Charrier B."/>
            <person name="Cho G.Y."/>
            <person name="Coelho S.M."/>
            <person name="Collen J."/>
            <person name="Corre E."/>
            <person name="Da Silva C."/>
            <person name="Delage L."/>
            <person name="Delaroque N."/>
            <person name="Dittami S.M."/>
            <person name="Doulbeau S."/>
            <person name="Elias M."/>
            <person name="Farnham G."/>
            <person name="Gachon C.M."/>
            <person name="Gschloessl B."/>
            <person name="Heesch S."/>
            <person name="Jabbari K."/>
            <person name="Jubin C."/>
            <person name="Kawai H."/>
            <person name="Kimura K."/>
            <person name="Kloareg B."/>
            <person name="Kupper F.C."/>
            <person name="Lang D."/>
            <person name="Le Bail A."/>
            <person name="Leblanc C."/>
            <person name="Lerouge P."/>
            <person name="Lohr M."/>
            <person name="Lopez P.J."/>
            <person name="Martens C."/>
            <person name="Maumus F."/>
            <person name="Michel G."/>
            <person name="Miranda-Saavedra D."/>
            <person name="Morales J."/>
            <person name="Moreau H."/>
            <person name="Motomura T."/>
            <person name="Nagasato C."/>
            <person name="Napoli C.A."/>
            <person name="Nelson D.R."/>
            <person name="Nyvall-Collen P."/>
            <person name="Peters A.F."/>
            <person name="Pommier C."/>
            <person name="Potin P."/>
            <person name="Poulain J."/>
            <person name="Quesneville H."/>
            <person name="Read B."/>
            <person name="Rensing S.A."/>
            <person name="Ritter A."/>
            <person name="Rousvoal S."/>
            <person name="Samanta M."/>
            <person name="Samson G."/>
            <person name="Schroeder D.C."/>
            <person name="Segurens B."/>
            <person name="Strittmatter M."/>
            <person name="Tonon T."/>
            <person name="Tregear J.W."/>
            <person name="Valentin K."/>
            <person name="von Dassow P."/>
            <person name="Yamagishi T."/>
            <person name="Van de Peer Y."/>
            <person name="Wincker P."/>
        </authorList>
    </citation>
    <scope>NUCLEOTIDE SEQUENCE [LARGE SCALE GENOMIC DNA]</scope>
    <source>
        <strain evidence="2">Ec32 / CCAP1310/4</strain>
    </source>
</reference>
<proteinExistence type="predicted"/>
<dbReference type="EMBL" id="FN649744">
    <property type="protein sequence ID" value="CBN78104.1"/>
    <property type="molecule type" value="Genomic_DNA"/>
</dbReference>
<dbReference type="Proteomes" id="UP000002630">
    <property type="component" value="Linkage Group LG19"/>
</dbReference>
<accession>D8LU62</accession>
<name>D8LU62_ECTSI</name>
<protein>
    <submittedName>
        <fullName evidence="1">Uncharacterized protein</fullName>
    </submittedName>
</protein>
<sequence length="230" mass="24092">MTTTAAAAVVAARVCTAGFLSQDTPTDRFGSGWLWGSKARQLAAVQPTTHTAGRARPSMDLLKTLSPLKRKIETEAAAATAASAAKKKSGSSEPGNPSWPCVGFDGCPDGRLKIVPKKDGGFFVVCDKNVHGDDTTCSVTLSLLRESTKHPKKCSLCLRDVGGSPSIGSKTGSKTGDYEDYANVHAVEIHCVLAKTSDGSFSRTQLRQPRSTSAIISSTSSSFTPGLVKT</sequence>
<organism evidence="1 2">
    <name type="scientific">Ectocarpus siliculosus</name>
    <name type="common">Brown alga</name>
    <name type="synonym">Conferva siliculosa</name>
    <dbReference type="NCBI Taxonomy" id="2880"/>
    <lineage>
        <taxon>Eukaryota</taxon>
        <taxon>Sar</taxon>
        <taxon>Stramenopiles</taxon>
        <taxon>Ochrophyta</taxon>
        <taxon>PX clade</taxon>
        <taxon>Phaeophyceae</taxon>
        <taxon>Ectocarpales</taxon>
        <taxon>Ectocarpaceae</taxon>
        <taxon>Ectocarpus</taxon>
    </lineage>
</organism>
<keyword evidence="2" id="KW-1185">Reference proteome</keyword>
<evidence type="ECO:0000313" key="2">
    <source>
        <dbReference type="Proteomes" id="UP000002630"/>
    </source>
</evidence>
<gene>
    <name evidence="1" type="ORF">Esi_0095_0070</name>
</gene>